<accession>A0A7X0FA12</accession>
<dbReference type="Pfam" id="PF01266">
    <property type="entry name" value="DAO"/>
    <property type="match status" value="1"/>
</dbReference>
<keyword evidence="2" id="KW-0285">Flavoprotein</keyword>
<feature type="domain" description="FAD dependent oxidoreductase" evidence="6">
    <location>
        <begin position="5"/>
        <end position="367"/>
    </location>
</feature>
<dbReference type="PANTHER" id="PTHR43104">
    <property type="entry name" value="L-2-HYDROXYGLUTARATE DEHYDROGENASE, MITOCHONDRIAL"/>
    <property type="match status" value="1"/>
</dbReference>
<comment type="cofactor">
    <cofactor evidence="1">
        <name>FAD</name>
        <dbReference type="ChEBI" id="CHEBI:57692"/>
    </cofactor>
</comment>
<evidence type="ECO:0000256" key="5">
    <source>
        <dbReference type="ARBA" id="ARBA00037941"/>
    </source>
</evidence>
<dbReference type="PANTHER" id="PTHR43104:SF4">
    <property type="entry name" value="L-2-HYDROXYGLUTARATE DEHYDROGENASE, MITOCHONDRIAL"/>
    <property type="match status" value="1"/>
</dbReference>
<comment type="caution">
    <text evidence="7">The sequence shown here is derived from an EMBL/GenBank/DDBJ whole genome shotgun (WGS) entry which is preliminary data.</text>
</comment>
<keyword evidence="3" id="KW-0274">FAD</keyword>
<dbReference type="InterPro" id="IPR036188">
    <property type="entry name" value="FAD/NAD-bd_sf"/>
</dbReference>
<proteinExistence type="inferred from homology"/>
<evidence type="ECO:0000256" key="3">
    <source>
        <dbReference type="ARBA" id="ARBA00022827"/>
    </source>
</evidence>
<dbReference type="AlphaFoldDB" id="A0A7X0FA12"/>
<dbReference type="Proteomes" id="UP000536262">
    <property type="component" value="Unassembled WGS sequence"/>
</dbReference>
<organism evidence="7 8">
    <name type="scientific">Aminobacter aganoensis</name>
    <dbReference type="NCBI Taxonomy" id="83264"/>
    <lineage>
        <taxon>Bacteria</taxon>
        <taxon>Pseudomonadati</taxon>
        <taxon>Pseudomonadota</taxon>
        <taxon>Alphaproteobacteria</taxon>
        <taxon>Hyphomicrobiales</taxon>
        <taxon>Phyllobacteriaceae</taxon>
        <taxon>Aminobacter</taxon>
    </lineage>
</organism>
<dbReference type="RefSeq" id="WP_184700290.1">
    <property type="nucleotide sequence ID" value="NZ_BAABEG010000001.1"/>
</dbReference>
<dbReference type="SUPFAM" id="SSF51905">
    <property type="entry name" value="FAD/NAD(P)-binding domain"/>
    <property type="match status" value="1"/>
</dbReference>
<evidence type="ECO:0000256" key="1">
    <source>
        <dbReference type="ARBA" id="ARBA00001974"/>
    </source>
</evidence>
<evidence type="ECO:0000313" key="8">
    <source>
        <dbReference type="Proteomes" id="UP000536262"/>
    </source>
</evidence>
<dbReference type="SUPFAM" id="SSF54373">
    <property type="entry name" value="FAD-linked reductases, C-terminal domain"/>
    <property type="match status" value="1"/>
</dbReference>
<evidence type="ECO:0000256" key="2">
    <source>
        <dbReference type="ARBA" id="ARBA00022630"/>
    </source>
</evidence>
<evidence type="ECO:0000259" key="6">
    <source>
        <dbReference type="Pfam" id="PF01266"/>
    </source>
</evidence>
<sequence length="373" mass="39697">MDSVDCIVAGAGVIGLAVARELARRGMETIVLERADAIGTETSSRNSEVIHAGIYYPEGSLKAKLCVEGRDRLYAYAAARNIPHKRCGKLIAATLPGQQEMLAGIIAKAKANGVDDLVMLNAAEAMAMEPSLTCVAAVLSPSTGIVDSHALMLALLGEAEEHGAFLSLNTEIVSGRIETERFVLQTRDGSSGASFEIAARHFVNAAGLGANRLAASLEGLDPQFVPTLKLARGSYFSVTGKPAFSRLIYPVPEPGGLGVHLTLDLNGGMRFGPDVEWIEDKDYTVDPRRAEHFYGEIRRYWPDLADGSLSPTYSGIRPKLSRPGEPAADFVIQGAETHGVKNLVNLFGIESPGLTSSLAIADLVAQRIAPPYV</sequence>
<dbReference type="EMBL" id="JACHOU010000010">
    <property type="protein sequence ID" value="MBB6355893.1"/>
    <property type="molecule type" value="Genomic_DNA"/>
</dbReference>
<dbReference type="InterPro" id="IPR006076">
    <property type="entry name" value="FAD-dep_OxRdtase"/>
</dbReference>
<gene>
    <name evidence="7" type="ORF">GGR00_003698</name>
</gene>
<comment type="similarity">
    <text evidence="5">Belongs to the L2HGDH family.</text>
</comment>
<reference evidence="7 8" key="1">
    <citation type="submission" date="2020-08" db="EMBL/GenBank/DDBJ databases">
        <title>Genomic Encyclopedia of Type Strains, Phase IV (KMG-IV): sequencing the most valuable type-strain genomes for metagenomic binning, comparative biology and taxonomic classification.</title>
        <authorList>
            <person name="Goeker M."/>
        </authorList>
    </citation>
    <scope>NUCLEOTIDE SEQUENCE [LARGE SCALE GENOMIC DNA]</scope>
    <source>
        <strain evidence="7 8">DSM 7051</strain>
    </source>
</reference>
<dbReference type="Gene3D" id="3.50.50.60">
    <property type="entry name" value="FAD/NAD(P)-binding domain"/>
    <property type="match status" value="1"/>
</dbReference>
<protein>
    <submittedName>
        <fullName evidence="7">L-2-hydroxyglutarate oxidase LhgO</fullName>
    </submittedName>
</protein>
<keyword evidence="8" id="KW-1185">Reference proteome</keyword>
<evidence type="ECO:0000256" key="4">
    <source>
        <dbReference type="ARBA" id="ARBA00023002"/>
    </source>
</evidence>
<keyword evidence="4" id="KW-0560">Oxidoreductase</keyword>
<name>A0A7X0FA12_9HYPH</name>
<dbReference type="Gene3D" id="3.30.9.10">
    <property type="entry name" value="D-Amino Acid Oxidase, subunit A, domain 2"/>
    <property type="match status" value="1"/>
</dbReference>
<dbReference type="GO" id="GO:0047545">
    <property type="term" value="F:(S)-2-hydroxyglutarate dehydrogenase activity"/>
    <property type="evidence" value="ECO:0007669"/>
    <property type="project" value="TreeGrafter"/>
</dbReference>
<evidence type="ECO:0000313" key="7">
    <source>
        <dbReference type="EMBL" id="MBB6355893.1"/>
    </source>
</evidence>